<name>A0ABW9SXB0_9BACL</name>
<evidence type="ECO:0000313" key="3">
    <source>
        <dbReference type="Proteomes" id="UP000435177"/>
    </source>
</evidence>
<proteinExistence type="predicted"/>
<accession>A0ABW9SXB0</accession>
<protein>
    <submittedName>
        <fullName evidence="2">DUF4091 domain-containing protein</fullName>
    </submittedName>
</protein>
<gene>
    <name evidence="2" type="ORF">GNP94_06485</name>
</gene>
<keyword evidence="3" id="KW-1185">Reference proteome</keyword>
<dbReference type="Pfam" id="PF13320">
    <property type="entry name" value="GH123_cat"/>
    <property type="match status" value="1"/>
</dbReference>
<comment type="caution">
    <text evidence="2">The sequence shown here is derived from an EMBL/GenBank/DDBJ whole genome shotgun (WGS) entry which is preliminary data.</text>
</comment>
<dbReference type="RefSeq" id="WP_155617704.1">
    <property type="nucleotide sequence ID" value="NZ_WOAA01000003.1"/>
</dbReference>
<reference evidence="2 3" key="1">
    <citation type="submission" date="2019-11" db="EMBL/GenBank/DDBJ databases">
        <title>Draft genome sequences of five Paenibacillus species of dairy origin.</title>
        <authorList>
            <person name="Olajide A.M."/>
            <person name="Chen S."/>
            <person name="Lapointe G."/>
        </authorList>
    </citation>
    <scope>NUCLEOTIDE SEQUENCE [LARGE SCALE GENOMIC DNA]</scope>
    <source>
        <strain evidence="2 3">3CS1</strain>
    </source>
</reference>
<evidence type="ECO:0000313" key="2">
    <source>
        <dbReference type="EMBL" id="MUG65655.1"/>
    </source>
</evidence>
<dbReference type="Proteomes" id="UP000435177">
    <property type="component" value="Unassembled WGS sequence"/>
</dbReference>
<dbReference type="InterPro" id="IPR025150">
    <property type="entry name" value="GH123_cat"/>
</dbReference>
<dbReference type="EMBL" id="WOAA01000003">
    <property type="protein sequence ID" value="MUG65655.1"/>
    <property type="molecule type" value="Genomic_DNA"/>
</dbReference>
<feature type="domain" description="Glycoside hydrolase 123 catalytic" evidence="1">
    <location>
        <begin position="172"/>
        <end position="501"/>
    </location>
</feature>
<evidence type="ECO:0000259" key="1">
    <source>
        <dbReference type="Pfam" id="PF13320"/>
    </source>
</evidence>
<organism evidence="2 3">
    <name type="scientific">Paenibacillus campinasensis</name>
    <dbReference type="NCBI Taxonomy" id="66347"/>
    <lineage>
        <taxon>Bacteria</taxon>
        <taxon>Bacillati</taxon>
        <taxon>Bacillota</taxon>
        <taxon>Bacilli</taxon>
        <taxon>Bacillales</taxon>
        <taxon>Paenibacillaceae</taxon>
        <taxon>Paenibacillus</taxon>
    </lineage>
</organism>
<sequence length="555" mass="63635">MSDSRFETRALSSLAKVFADSDIIDQTYRRASALRLETVSFQVAYRSAERLRHIRVEAAAPQELAVTVYEVGLVPSEFPIYHDHDERILRSTPGLYPDPLHPIDPEKGIHSPGNQWRSVWVEIDVTEKAQPGTHSIRVVFYSEAGEELGGENFEVEVIPAILPKQKLIRTEWFHCDGLAQFYGTEVFSEEHWLYIERYVAAAAKHGINMLLTPLFTPPLDTAMGGERLTVQLIDVERSEAGYTFGFDKLERWIRMGLRNGIEYFEFSHLFTQWGAGHAPKIMVRENGELHRLFGWETDAFGPEYREFLRCFLPELAEVVRGLGIEDKVYFHVSDEPHADHLESYRKAAQIMDELVGDFPRIDALSDFAFYQEGLVPLPIPGTDKIQPFLDAGVEPLWTYYCCSQYKQVANRFFCFPSARSRIIGLQLYKFKVAGFLHWGFNFWNSQFSKRPINPYQVTDAEIGFPSGDAFLVYPGEEGPVCSLRMKVFREALQDLRALELLETMIGREAVLVWIEHGLEAPLTFDQYPRDAKFLLKFRSAVNERIKAGLVNRTNP</sequence>